<evidence type="ECO:0000259" key="10">
    <source>
        <dbReference type="Pfam" id="PF13844"/>
    </source>
</evidence>
<dbReference type="Gene3D" id="3.40.50.11380">
    <property type="match status" value="1"/>
</dbReference>
<dbReference type="PANTHER" id="PTHR44835">
    <property type="entry name" value="UDP-N-ACETYLGLUCOSAMINE--PEPTIDE N-ACETYLGLUCOSAMINYLTRANSFERASE SPINDLY-RELATED"/>
    <property type="match status" value="1"/>
</dbReference>
<dbReference type="PANTHER" id="PTHR44835:SF1">
    <property type="entry name" value="PROTEIN O-GLCNAC TRANSFERASE"/>
    <property type="match status" value="1"/>
</dbReference>
<dbReference type="RefSeq" id="WP_139191888.1">
    <property type="nucleotide sequence ID" value="NZ_FNNZ01000006.1"/>
</dbReference>
<evidence type="ECO:0000256" key="6">
    <source>
        <dbReference type="ARBA" id="ARBA00022737"/>
    </source>
</evidence>
<organism evidence="11 12">
    <name type="scientific">Thiocapsa roseopersicina</name>
    <dbReference type="NCBI Taxonomy" id="1058"/>
    <lineage>
        <taxon>Bacteria</taxon>
        <taxon>Pseudomonadati</taxon>
        <taxon>Pseudomonadota</taxon>
        <taxon>Gammaproteobacteria</taxon>
        <taxon>Chromatiales</taxon>
        <taxon>Chromatiaceae</taxon>
        <taxon>Thiocapsa</taxon>
    </lineage>
</organism>
<dbReference type="EMBL" id="FNNZ01000006">
    <property type="protein sequence ID" value="SDW62463.1"/>
    <property type="molecule type" value="Genomic_DNA"/>
</dbReference>
<dbReference type="InterPro" id="IPR029489">
    <property type="entry name" value="OGT/SEC/SPY_C"/>
</dbReference>
<evidence type="ECO:0000256" key="4">
    <source>
        <dbReference type="ARBA" id="ARBA00022676"/>
    </source>
</evidence>
<dbReference type="OrthoDB" id="7058953at2"/>
<evidence type="ECO:0000256" key="1">
    <source>
        <dbReference type="ARBA" id="ARBA00004922"/>
    </source>
</evidence>
<keyword evidence="4" id="KW-0328">Glycosyltransferase</keyword>
<dbReference type="Gene3D" id="3.40.50.2000">
    <property type="entry name" value="Glycogen Phosphorylase B"/>
    <property type="match status" value="1"/>
</dbReference>
<keyword evidence="7 8" id="KW-0802">TPR repeat</keyword>
<proteinExistence type="inferred from homology"/>
<dbReference type="Proteomes" id="UP000198816">
    <property type="component" value="Unassembled WGS sequence"/>
</dbReference>
<evidence type="ECO:0000256" key="8">
    <source>
        <dbReference type="PROSITE-ProRule" id="PRU00339"/>
    </source>
</evidence>
<feature type="domain" description="O-GlcNAc transferase C-terminal" evidence="10">
    <location>
        <begin position="602"/>
        <end position="779"/>
    </location>
</feature>
<keyword evidence="6" id="KW-0677">Repeat</keyword>
<dbReference type="Pfam" id="PF13432">
    <property type="entry name" value="TPR_16"/>
    <property type="match status" value="1"/>
</dbReference>
<protein>
    <recommendedName>
        <fullName evidence="3">protein O-GlcNAc transferase</fullName>
        <ecNumber evidence="3">2.4.1.255</ecNumber>
    </recommendedName>
</protein>
<reference evidence="12" key="1">
    <citation type="submission" date="2016-10" db="EMBL/GenBank/DDBJ databases">
        <authorList>
            <person name="Varghese N."/>
            <person name="Submissions S."/>
        </authorList>
    </citation>
    <scope>NUCLEOTIDE SEQUENCE [LARGE SCALE GENOMIC DNA]</scope>
    <source>
        <strain evidence="12">DSM 217</strain>
    </source>
</reference>
<keyword evidence="12" id="KW-1185">Reference proteome</keyword>
<feature type="domain" description="O-GlcNAc transferase C-terminal" evidence="10">
    <location>
        <begin position="425"/>
        <end position="574"/>
    </location>
</feature>
<dbReference type="Pfam" id="PF13844">
    <property type="entry name" value="Glyco_transf_41"/>
    <property type="match status" value="2"/>
</dbReference>
<dbReference type="InterPro" id="IPR019734">
    <property type="entry name" value="TPR_rpt"/>
</dbReference>
<dbReference type="PROSITE" id="PS50005">
    <property type="entry name" value="TPR"/>
    <property type="match status" value="2"/>
</dbReference>
<dbReference type="EC" id="2.4.1.255" evidence="3"/>
<feature type="region of interest" description="Disordered" evidence="9">
    <location>
        <begin position="141"/>
        <end position="161"/>
    </location>
</feature>
<evidence type="ECO:0000256" key="2">
    <source>
        <dbReference type="ARBA" id="ARBA00005386"/>
    </source>
</evidence>
<dbReference type="STRING" id="1058.SAMN05421783_10695"/>
<gene>
    <name evidence="11" type="ORF">SAMN05421783_10695</name>
</gene>
<evidence type="ECO:0000256" key="5">
    <source>
        <dbReference type="ARBA" id="ARBA00022679"/>
    </source>
</evidence>
<feature type="repeat" description="TPR" evidence="8">
    <location>
        <begin position="343"/>
        <end position="376"/>
    </location>
</feature>
<keyword evidence="5 11" id="KW-0808">Transferase</keyword>
<dbReference type="SMART" id="SM00028">
    <property type="entry name" value="TPR"/>
    <property type="match status" value="6"/>
</dbReference>
<evidence type="ECO:0000256" key="7">
    <source>
        <dbReference type="ARBA" id="ARBA00022803"/>
    </source>
</evidence>
<dbReference type="Gene3D" id="1.25.40.10">
    <property type="entry name" value="Tetratricopeptide repeat domain"/>
    <property type="match status" value="2"/>
</dbReference>
<comment type="pathway">
    <text evidence="1">Protein modification; protein glycosylation.</text>
</comment>
<dbReference type="GO" id="GO:0097363">
    <property type="term" value="F:protein O-acetylglucosaminyltransferase activity"/>
    <property type="evidence" value="ECO:0007669"/>
    <property type="project" value="UniProtKB-EC"/>
</dbReference>
<feature type="repeat" description="TPR" evidence="8">
    <location>
        <begin position="20"/>
        <end position="53"/>
    </location>
</feature>
<sequence length="814" mass="88914">MINYSFTWTPADGAPAPSPPPDPLALGIAAHRRGELDQAIVHFTEALRARPNRVFAALCLGVANIDKGMGLISIPFLRRAMMLRPDSVPAGEALLYALLRSGRLDDAEMLLADVEARHIPIDTAAWRDRLTRCRDGADPATLGLPAPVLPDPKHEPPDPSLTLQTETPVHAALRVPFARALANHRDGKWHTLIADLDALLEAHPDWGEGMHLRGVALMAIGRLDPAVSDLRRAGRLLPGRSEIQDHLSIALGRLDDLAGVRNAFEQALALDPLRPETWNNAADAAIAQQRDIEAYQYAFQAVRLRSDEPSFVLNLGRAAKGIGSLAFARKVLLRLLDALPDHAAAQRELGELCLLEGKHAEAVAHFERVLAGAPDDLGVQGSLIFLKNYLGSETQAGICARARRFGELLETDLPGPVTWPDTPDPARRLRVGFVSGDLRTHPVGRFFCTVAEALARSDGLELFAYPTTRQADALTQRIRTAFPHWTPIPGLNDEEASARIRADRIDILVDLSGHTGKNRLGVFARRPAPVQVTWLGYFGTTGLSRIDYLLAGPLDVPPQEECEFVERIWRLPSTRLCFSRPDADVEVAPLPAYLPTGRSGPITFGCFNNLRKLDDRVLHLWSRVLEAVAGSRLFLKTAALASEPVREAIRRRFRDAGLDPERLILEGGSPYAEYLGAYARVDIALDPFPYTGGTTSIEALWMGVPVLTLAGDRLLSRQGEGMLRALGLEDWVASDETDYLDKAARHAAALDSLKALRAGLRARLEASALMDAPRFARDLEAALRGMWVDRRAAASVATVAPGADDAPPELPRHR</sequence>
<evidence type="ECO:0000256" key="3">
    <source>
        <dbReference type="ARBA" id="ARBA00011970"/>
    </source>
</evidence>
<dbReference type="AlphaFoldDB" id="A0A1H2V2E2"/>
<evidence type="ECO:0000313" key="12">
    <source>
        <dbReference type="Proteomes" id="UP000198816"/>
    </source>
</evidence>
<evidence type="ECO:0000313" key="11">
    <source>
        <dbReference type="EMBL" id="SDW62463.1"/>
    </source>
</evidence>
<name>A0A1H2V2E2_THIRO</name>
<dbReference type="SUPFAM" id="SSF53756">
    <property type="entry name" value="UDP-Glycosyltransferase/glycogen phosphorylase"/>
    <property type="match status" value="1"/>
</dbReference>
<dbReference type="InterPro" id="IPR011990">
    <property type="entry name" value="TPR-like_helical_dom_sf"/>
</dbReference>
<dbReference type="InterPro" id="IPR051939">
    <property type="entry name" value="Glycosyltr_41/O-GlcNAc_trsf"/>
</dbReference>
<comment type="similarity">
    <text evidence="2">Belongs to the glycosyltransferase 41 family. O-GlcNAc transferase subfamily.</text>
</comment>
<accession>A0A1H2V2E2</accession>
<dbReference type="SUPFAM" id="SSF48452">
    <property type="entry name" value="TPR-like"/>
    <property type="match status" value="2"/>
</dbReference>
<evidence type="ECO:0000256" key="9">
    <source>
        <dbReference type="SAM" id="MobiDB-lite"/>
    </source>
</evidence>